<dbReference type="InterPro" id="IPR026444">
    <property type="entry name" value="Secre_tail"/>
</dbReference>
<evidence type="ECO:0000313" key="5">
    <source>
        <dbReference type="Proteomes" id="UP000077552"/>
    </source>
</evidence>
<dbReference type="STRING" id="1385699.A7A78_09485"/>
<dbReference type="Pfam" id="PF18962">
    <property type="entry name" value="Por_Secre_tail"/>
    <property type="match status" value="1"/>
</dbReference>
<comment type="caution">
    <text evidence="4">The sequence shown here is derived from an EMBL/GenBank/DDBJ whole genome shotgun (WGS) entry which is preliminary data.</text>
</comment>
<evidence type="ECO:0000256" key="2">
    <source>
        <dbReference type="SAM" id="SignalP"/>
    </source>
</evidence>
<dbReference type="NCBIfam" id="TIGR04183">
    <property type="entry name" value="Por_Secre_tail"/>
    <property type="match status" value="1"/>
</dbReference>
<accession>A0A1A9LFS3</accession>
<reference evidence="4 5" key="1">
    <citation type="submission" date="2016-05" db="EMBL/GenBank/DDBJ databases">
        <title>Genome sequencing of Vitellibacter soesokkakensis RSSK-12.</title>
        <authorList>
            <person name="Thevarajoo S."/>
            <person name="Selvaratnam C."/>
            <person name="Goh K.M."/>
            <person name="Chan K.-G."/>
            <person name="Chong C.S."/>
        </authorList>
    </citation>
    <scope>NUCLEOTIDE SEQUENCE [LARGE SCALE GENOMIC DNA]</scope>
    <source>
        <strain evidence="4 5">RSSK-12</strain>
    </source>
</reference>
<dbReference type="Proteomes" id="UP000077552">
    <property type="component" value="Unassembled WGS sequence"/>
</dbReference>
<proteinExistence type="predicted"/>
<dbReference type="EMBL" id="LXIE01000004">
    <property type="protein sequence ID" value="OAD92148.1"/>
    <property type="molecule type" value="Genomic_DNA"/>
</dbReference>
<keyword evidence="1 2" id="KW-0732">Signal</keyword>
<feature type="signal peptide" evidence="2">
    <location>
        <begin position="1"/>
        <end position="20"/>
    </location>
</feature>
<feature type="domain" description="Secretion system C-terminal sorting" evidence="3">
    <location>
        <begin position="228"/>
        <end position="296"/>
    </location>
</feature>
<evidence type="ECO:0000259" key="3">
    <source>
        <dbReference type="Pfam" id="PF18962"/>
    </source>
</evidence>
<keyword evidence="5" id="KW-1185">Reference proteome</keyword>
<evidence type="ECO:0000313" key="4">
    <source>
        <dbReference type="EMBL" id="OAD92148.1"/>
    </source>
</evidence>
<organism evidence="4 5">
    <name type="scientific">Aequorivita soesokkakensis</name>
    <dbReference type="NCBI Taxonomy" id="1385699"/>
    <lineage>
        <taxon>Bacteria</taxon>
        <taxon>Pseudomonadati</taxon>
        <taxon>Bacteroidota</taxon>
        <taxon>Flavobacteriia</taxon>
        <taxon>Flavobacteriales</taxon>
        <taxon>Flavobacteriaceae</taxon>
        <taxon>Aequorivita</taxon>
    </lineage>
</organism>
<sequence>MKKIYLLAFALGAFTFSANAQLIDDDMEGYTPGPVHEDHWSSWSGAAGPEDMVITTDQAFSGGQSGYIGDDGVQDAMLLLGNQTSGTYTLDWYMYIPGGKTGYYNVQEDEDTGATGGIWAINVHFNLDNLTPGTGYVVDDANPANIVSTFSYPENFWFQISHVINLDTDTVVMSIDGTEIYNGPFYSGGNLGGIDFFSIDANNQYYIDDVVFSSAAGVEDFSADSFRVYPNPVKDVLNISTKTAVDNIEVYDVLGKRVLSVQPDVISPKINMSGLASGAYMVKVTIGNASKTVKIIK</sequence>
<evidence type="ECO:0000256" key="1">
    <source>
        <dbReference type="ARBA" id="ARBA00022729"/>
    </source>
</evidence>
<dbReference type="OrthoDB" id="1288696at2"/>
<name>A0A1A9LFS3_9FLAO</name>
<feature type="chain" id="PRO_5008392229" description="Secretion system C-terminal sorting domain-containing protein" evidence="2">
    <location>
        <begin position="21"/>
        <end position="297"/>
    </location>
</feature>
<gene>
    <name evidence="4" type="ORF">A7A78_09485</name>
</gene>
<dbReference type="AlphaFoldDB" id="A0A1A9LFS3"/>
<protein>
    <recommendedName>
        <fullName evidence="3">Secretion system C-terminal sorting domain-containing protein</fullName>
    </recommendedName>
</protein>